<dbReference type="RefSeq" id="XP_069231697.1">
    <property type="nucleotide sequence ID" value="XM_069371106.1"/>
</dbReference>
<evidence type="ECO:0008006" key="3">
    <source>
        <dbReference type="Google" id="ProtNLM"/>
    </source>
</evidence>
<evidence type="ECO:0000313" key="1">
    <source>
        <dbReference type="EMBL" id="KAL1588592.1"/>
    </source>
</evidence>
<dbReference type="SFLD" id="SFLDG01129">
    <property type="entry name" value="C1.5:_HAD__Beta-PGM__Phosphata"/>
    <property type="match status" value="1"/>
</dbReference>
<gene>
    <name evidence="1" type="ORF">WHR41_02500</name>
</gene>
<dbReference type="SFLD" id="SFLDS00003">
    <property type="entry name" value="Haloacid_Dehalogenase"/>
    <property type="match status" value="1"/>
</dbReference>
<dbReference type="AlphaFoldDB" id="A0AB34KXS7"/>
<dbReference type="GeneID" id="96003944"/>
<dbReference type="NCBIfam" id="TIGR01685">
    <property type="entry name" value="MDP-1"/>
    <property type="match status" value="1"/>
</dbReference>
<dbReference type="Proteomes" id="UP000803884">
    <property type="component" value="Unassembled WGS sequence"/>
</dbReference>
<sequence>MTRKSNREAAVAFSADDPTTTVTKPAEVVGAPSTFNDGLPLPKMIVFDLDYTLWPFWIDTHVTSPLKPTPNGLTVKDRYGDSYGFYNDTAGILSSIKQRDIILGAASRTCAPDLARQALKMLKIPGAAPAAGGRHAYGLFDHLEIYPGDKRTHFAKLQKKSGIEYEEMLFFDDESRNKNVETLGVVMQLVNSGMSKKEIDRGIEAWRRKNGRTEREDSASSD</sequence>
<organism evidence="1 2">
    <name type="scientific">Cladosporium halotolerans</name>
    <dbReference type="NCBI Taxonomy" id="1052096"/>
    <lineage>
        <taxon>Eukaryota</taxon>
        <taxon>Fungi</taxon>
        <taxon>Dikarya</taxon>
        <taxon>Ascomycota</taxon>
        <taxon>Pezizomycotina</taxon>
        <taxon>Dothideomycetes</taxon>
        <taxon>Dothideomycetidae</taxon>
        <taxon>Cladosporiales</taxon>
        <taxon>Cladosporiaceae</taxon>
        <taxon>Cladosporium</taxon>
    </lineage>
</organism>
<dbReference type="InterPro" id="IPR010033">
    <property type="entry name" value="HAD_SF_ppase_IIIC"/>
</dbReference>
<dbReference type="InterPro" id="IPR010036">
    <property type="entry name" value="MDP_1_eu_arc"/>
</dbReference>
<accession>A0AB34KXS7</accession>
<dbReference type="InterPro" id="IPR023214">
    <property type="entry name" value="HAD_sf"/>
</dbReference>
<keyword evidence="2" id="KW-1185">Reference proteome</keyword>
<evidence type="ECO:0000313" key="2">
    <source>
        <dbReference type="Proteomes" id="UP000803884"/>
    </source>
</evidence>
<dbReference type="InterPro" id="IPR036412">
    <property type="entry name" value="HAD-like_sf"/>
</dbReference>
<name>A0AB34KXS7_9PEZI</name>
<dbReference type="Gene3D" id="3.40.50.1000">
    <property type="entry name" value="HAD superfamily/HAD-like"/>
    <property type="match status" value="1"/>
</dbReference>
<dbReference type="PANTHER" id="PTHR17901:SF14">
    <property type="entry name" value="MAGNESIUM-DEPENDENT PHOSPHATASE 1"/>
    <property type="match status" value="1"/>
</dbReference>
<dbReference type="PANTHER" id="PTHR17901">
    <property type="entry name" value="MAGNESIUM-DEPENDENT PHOSPHATASE 1 MDP1"/>
    <property type="match status" value="1"/>
</dbReference>
<dbReference type="SUPFAM" id="SSF56784">
    <property type="entry name" value="HAD-like"/>
    <property type="match status" value="1"/>
</dbReference>
<dbReference type="Pfam" id="PF12689">
    <property type="entry name" value="Acid_PPase"/>
    <property type="match status" value="1"/>
</dbReference>
<dbReference type="InterPro" id="IPR035679">
    <property type="entry name" value="MDP-1_euk"/>
</dbReference>
<dbReference type="NCBIfam" id="TIGR01681">
    <property type="entry name" value="HAD-SF-IIIC"/>
    <property type="match status" value="1"/>
</dbReference>
<dbReference type="SFLD" id="SFLDG01131">
    <property type="entry name" value="C1.5.2:_MDP_Like"/>
    <property type="match status" value="1"/>
</dbReference>
<comment type="caution">
    <text evidence="1">The sequence shown here is derived from an EMBL/GenBank/DDBJ whole genome shotgun (WGS) entry which is preliminary data.</text>
</comment>
<dbReference type="FunFam" id="3.40.50.1000:FF:000155">
    <property type="entry name" value="Putative magnesium dependent phosphatase"/>
    <property type="match status" value="1"/>
</dbReference>
<dbReference type="CDD" id="cd07501">
    <property type="entry name" value="HAD_MDP-1_like"/>
    <property type="match status" value="1"/>
</dbReference>
<protein>
    <recommendedName>
        <fullName evidence="3">Magnesium-dependent phosphatase-1</fullName>
    </recommendedName>
</protein>
<dbReference type="EMBL" id="JAAQHG020000006">
    <property type="protein sequence ID" value="KAL1588592.1"/>
    <property type="molecule type" value="Genomic_DNA"/>
</dbReference>
<dbReference type="GO" id="GO:0003993">
    <property type="term" value="F:acid phosphatase activity"/>
    <property type="evidence" value="ECO:0007669"/>
    <property type="project" value="TreeGrafter"/>
</dbReference>
<proteinExistence type="predicted"/>
<reference evidence="1 2" key="1">
    <citation type="journal article" date="2020" name="Microbiol. Resour. Announc.">
        <title>Draft Genome Sequence of a Cladosporium Species Isolated from the Mesophotic Ascidian Didemnum maculosum.</title>
        <authorList>
            <person name="Gioti A."/>
            <person name="Siaperas R."/>
            <person name="Nikolaivits E."/>
            <person name="Le Goff G."/>
            <person name="Ouazzani J."/>
            <person name="Kotoulas G."/>
            <person name="Topakas E."/>
        </authorList>
    </citation>
    <scope>NUCLEOTIDE SEQUENCE [LARGE SCALE GENOMIC DNA]</scope>
    <source>
        <strain evidence="1 2">TM138-S3</strain>
    </source>
</reference>